<feature type="domain" description="Nudix hydrolase" evidence="7">
    <location>
        <begin position="25"/>
        <end position="192"/>
    </location>
</feature>
<protein>
    <submittedName>
        <fullName evidence="8">8-oxo-dGTP pyrophosphatase MutT (NUDIX family)</fullName>
    </submittedName>
</protein>
<evidence type="ECO:0000256" key="2">
    <source>
        <dbReference type="ARBA" id="ARBA00001946"/>
    </source>
</evidence>
<evidence type="ECO:0000256" key="6">
    <source>
        <dbReference type="ARBA" id="ARBA00023211"/>
    </source>
</evidence>
<dbReference type="CDD" id="cd03426">
    <property type="entry name" value="NUDIX_CoAse_Nudt7"/>
    <property type="match status" value="1"/>
</dbReference>
<dbReference type="InterPro" id="IPR045121">
    <property type="entry name" value="CoAse"/>
</dbReference>
<dbReference type="PANTHER" id="PTHR12992">
    <property type="entry name" value="NUDIX HYDROLASE"/>
    <property type="match status" value="1"/>
</dbReference>
<keyword evidence="6" id="KW-0464">Manganese</keyword>
<dbReference type="Pfam" id="PF00293">
    <property type="entry name" value="NUDIX"/>
    <property type="match status" value="1"/>
</dbReference>
<comment type="cofactor">
    <cofactor evidence="1">
        <name>Mn(2+)</name>
        <dbReference type="ChEBI" id="CHEBI:29035"/>
    </cofactor>
</comment>
<dbReference type="RefSeq" id="WP_196603761.1">
    <property type="nucleotide sequence ID" value="NZ_CP116940.1"/>
</dbReference>
<evidence type="ECO:0000256" key="3">
    <source>
        <dbReference type="ARBA" id="ARBA00022723"/>
    </source>
</evidence>
<evidence type="ECO:0000259" key="7">
    <source>
        <dbReference type="PROSITE" id="PS51462"/>
    </source>
</evidence>
<evidence type="ECO:0000256" key="5">
    <source>
        <dbReference type="ARBA" id="ARBA00022842"/>
    </source>
</evidence>
<dbReference type="PANTHER" id="PTHR12992:SF11">
    <property type="entry name" value="MITOCHONDRIAL COENZYME A DIPHOSPHATASE NUDT8"/>
    <property type="match status" value="1"/>
</dbReference>
<evidence type="ECO:0000313" key="9">
    <source>
        <dbReference type="Proteomes" id="UP001239167"/>
    </source>
</evidence>
<sequence>MQNKALKNLKKLLPPFPGIQGKEEYINAAVLALLMSVNDEYHFLLQKRSPAISQGGEICFPGGKFDPRKDTSLRHTALRETHEELGIPAEKISILGQLDTLVVPLGKTIDTFVGTTDFAFTDLTPSFSEVDHAFTIPISFFQEHPPKVYSVLVKNHPSYINDKNETVNLLPVKELGLPAHYQKPWGSFRQRVFVYETNEGIIWGLTARILHDICVKLFPDSVN</sequence>
<dbReference type="SUPFAM" id="SSF55811">
    <property type="entry name" value="Nudix"/>
    <property type="match status" value="1"/>
</dbReference>
<proteinExistence type="predicted"/>
<dbReference type="InterPro" id="IPR000086">
    <property type="entry name" value="NUDIX_hydrolase_dom"/>
</dbReference>
<keyword evidence="3" id="KW-0479">Metal-binding</keyword>
<reference evidence="8 9" key="1">
    <citation type="submission" date="2023-07" db="EMBL/GenBank/DDBJ databases">
        <title>Genomic Encyclopedia of Type Strains, Phase IV (KMG-IV): sequencing the most valuable type-strain genomes for metagenomic binning, comparative biology and taxonomic classification.</title>
        <authorList>
            <person name="Goeker M."/>
        </authorList>
    </citation>
    <scope>NUCLEOTIDE SEQUENCE [LARGE SCALE GENOMIC DNA]</scope>
    <source>
        <strain evidence="8 9">DSM 16980</strain>
    </source>
</reference>
<comment type="cofactor">
    <cofactor evidence="2">
        <name>Mg(2+)</name>
        <dbReference type="ChEBI" id="CHEBI:18420"/>
    </cofactor>
</comment>
<keyword evidence="9" id="KW-1185">Reference proteome</keyword>
<dbReference type="PROSITE" id="PS51462">
    <property type="entry name" value="NUDIX"/>
    <property type="match status" value="1"/>
</dbReference>
<keyword evidence="5" id="KW-0460">Magnesium</keyword>
<keyword evidence="4" id="KW-0378">Hydrolase</keyword>
<evidence type="ECO:0000256" key="1">
    <source>
        <dbReference type="ARBA" id="ARBA00001936"/>
    </source>
</evidence>
<accession>A0ABT9Y3Y8</accession>
<dbReference type="EMBL" id="JAUSUE010000001">
    <property type="protein sequence ID" value="MDQ0202547.1"/>
    <property type="molecule type" value="Genomic_DNA"/>
</dbReference>
<gene>
    <name evidence="8" type="ORF">J2S01_000232</name>
</gene>
<name>A0ABT9Y3Y8_9FIRM</name>
<dbReference type="Proteomes" id="UP001239167">
    <property type="component" value="Unassembled WGS sequence"/>
</dbReference>
<dbReference type="Gene3D" id="3.90.79.10">
    <property type="entry name" value="Nucleoside Triphosphate Pyrophosphohydrolase"/>
    <property type="match status" value="1"/>
</dbReference>
<organism evidence="8 9">
    <name type="scientific">Pectinatus haikarae</name>
    <dbReference type="NCBI Taxonomy" id="349096"/>
    <lineage>
        <taxon>Bacteria</taxon>
        <taxon>Bacillati</taxon>
        <taxon>Bacillota</taxon>
        <taxon>Negativicutes</taxon>
        <taxon>Selenomonadales</taxon>
        <taxon>Selenomonadaceae</taxon>
        <taxon>Pectinatus</taxon>
    </lineage>
</organism>
<comment type="caution">
    <text evidence="8">The sequence shown here is derived from an EMBL/GenBank/DDBJ whole genome shotgun (WGS) entry which is preliminary data.</text>
</comment>
<evidence type="ECO:0000313" key="8">
    <source>
        <dbReference type="EMBL" id="MDQ0202547.1"/>
    </source>
</evidence>
<dbReference type="InterPro" id="IPR015797">
    <property type="entry name" value="NUDIX_hydrolase-like_dom_sf"/>
</dbReference>
<evidence type="ECO:0000256" key="4">
    <source>
        <dbReference type="ARBA" id="ARBA00022801"/>
    </source>
</evidence>